<evidence type="ECO:0000256" key="1">
    <source>
        <dbReference type="SAM" id="MobiDB-lite"/>
    </source>
</evidence>
<evidence type="ECO:0000313" key="3">
    <source>
        <dbReference type="Proteomes" id="UP000054007"/>
    </source>
</evidence>
<gene>
    <name evidence="2" type="ORF">CYLTODRAFT_452081</name>
</gene>
<accession>A0A0D7BHV4</accession>
<dbReference type="Proteomes" id="UP000054007">
    <property type="component" value="Unassembled WGS sequence"/>
</dbReference>
<feature type="compositionally biased region" description="Low complexity" evidence="1">
    <location>
        <begin position="1"/>
        <end position="12"/>
    </location>
</feature>
<sequence length="200" mass="22119">MFPYNHHPSSPMMTPPYSPTNTLPTESSSSGPSTPKYEYDDDGWSLELPPLPPSGMPTPADEPDESGYWPMEPTPPPVPKRGGLRPLMLSPMASIFPRETPSANHTPSQSLSVPGQNNIFIDVPQMQQPPALTVPRLPRRKSITSAPRRALLRPPEQQHRKAASESNTRDTLKLRLDLNLDISVEIKARVNGNVTLTLFQ</sequence>
<organism evidence="2 3">
    <name type="scientific">Cylindrobasidium torrendii FP15055 ss-10</name>
    <dbReference type="NCBI Taxonomy" id="1314674"/>
    <lineage>
        <taxon>Eukaryota</taxon>
        <taxon>Fungi</taxon>
        <taxon>Dikarya</taxon>
        <taxon>Basidiomycota</taxon>
        <taxon>Agaricomycotina</taxon>
        <taxon>Agaricomycetes</taxon>
        <taxon>Agaricomycetidae</taxon>
        <taxon>Agaricales</taxon>
        <taxon>Marasmiineae</taxon>
        <taxon>Physalacriaceae</taxon>
        <taxon>Cylindrobasidium</taxon>
    </lineage>
</organism>
<feature type="compositionally biased region" description="Basic and acidic residues" evidence="1">
    <location>
        <begin position="156"/>
        <end position="169"/>
    </location>
</feature>
<feature type="region of interest" description="Disordered" evidence="1">
    <location>
        <begin position="1"/>
        <end position="82"/>
    </location>
</feature>
<dbReference type="EMBL" id="KN880474">
    <property type="protein sequence ID" value="KIY70057.1"/>
    <property type="molecule type" value="Genomic_DNA"/>
</dbReference>
<reference evidence="2 3" key="1">
    <citation type="journal article" date="2015" name="Fungal Genet. Biol.">
        <title>Evolution of novel wood decay mechanisms in Agaricales revealed by the genome sequences of Fistulina hepatica and Cylindrobasidium torrendii.</title>
        <authorList>
            <person name="Floudas D."/>
            <person name="Held B.W."/>
            <person name="Riley R."/>
            <person name="Nagy L.G."/>
            <person name="Koehler G."/>
            <person name="Ransdell A.S."/>
            <person name="Younus H."/>
            <person name="Chow J."/>
            <person name="Chiniquy J."/>
            <person name="Lipzen A."/>
            <person name="Tritt A."/>
            <person name="Sun H."/>
            <person name="Haridas S."/>
            <person name="LaButti K."/>
            <person name="Ohm R.A."/>
            <person name="Kues U."/>
            <person name="Blanchette R.A."/>
            <person name="Grigoriev I.V."/>
            <person name="Minto R.E."/>
            <person name="Hibbett D.S."/>
        </authorList>
    </citation>
    <scope>NUCLEOTIDE SEQUENCE [LARGE SCALE GENOMIC DNA]</scope>
    <source>
        <strain evidence="2 3">FP15055 ss-10</strain>
    </source>
</reference>
<feature type="region of interest" description="Disordered" evidence="1">
    <location>
        <begin position="139"/>
        <end position="169"/>
    </location>
</feature>
<proteinExistence type="predicted"/>
<name>A0A0D7BHV4_9AGAR</name>
<protein>
    <submittedName>
        <fullName evidence="2">Uncharacterized protein</fullName>
    </submittedName>
</protein>
<dbReference type="OrthoDB" id="2873061at2759"/>
<dbReference type="AlphaFoldDB" id="A0A0D7BHV4"/>
<evidence type="ECO:0000313" key="2">
    <source>
        <dbReference type="EMBL" id="KIY70057.1"/>
    </source>
</evidence>
<feature type="compositionally biased region" description="Low complexity" evidence="1">
    <location>
        <begin position="19"/>
        <end position="35"/>
    </location>
</feature>
<keyword evidence="3" id="KW-1185">Reference proteome</keyword>